<protein>
    <recommendedName>
        <fullName evidence="4">DUF4247 domain-containing protein</fullName>
    </recommendedName>
</protein>
<feature type="compositionally biased region" description="Polar residues" evidence="1">
    <location>
        <begin position="139"/>
        <end position="148"/>
    </location>
</feature>
<reference evidence="2 3" key="1">
    <citation type="submission" date="2023-04" db="EMBL/GenBank/DDBJ databases">
        <title>Tenacibaculum tangerinum sp. nov., isolated from sea tidal flat of South Korea.</title>
        <authorList>
            <person name="Lee S.H."/>
            <person name="Kim J.-J."/>
        </authorList>
    </citation>
    <scope>NUCLEOTIDE SEQUENCE [LARGE SCALE GENOMIC DNA]</scope>
    <source>
        <strain evidence="2 3">GRR-S3-23</strain>
    </source>
</reference>
<dbReference type="Proteomes" id="UP001232001">
    <property type="component" value="Chromosome"/>
</dbReference>
<evidence type="ECO:0008006" key="4">
    <source>
        <dbReference type="Google" id="ProtNLM"/>
    </source>
</evidence>
<evidence type="ECO:0000256" key="1">
    <source>
        <dbReference type="SAM" id="MobiDB-lite"/>
    </source>
</evidence>
<accession>A0ABY8L2C9</accession>
<name>A0ABY8L2C9_9FLAO</name>
<dbReference type="PROSITE" id="PS51257">
    <property type="entry name" value="PROKAR_LIPOPROTEIN"/>
    <property type="match status" value="1"/>
</dbReference>
<proteinExistence type="predicted"/>
<dbReference type="RefSeq" id="WP_279651394.1">
    <property type="nucleotide sequence ID" value="NZ_CP122539.1"/>
</dbReference>
<keyword evidence="3" id="KW-1185">Reference proteome</keyword>
<gene>
    <name evidence="2" type="ORF">P8625_15890</name>
</gene>
<sequence>MKKTTTIFTIAVLPFLVSCGGDGAPKIKDATEVTIYEPTKGTVTEVNEIEPGNEYKILDERLIDKKEDSYAIVHNLNGTTDTLSLRTIERDHSDGTRTYSPLRGLLFYSLASSYFNNRVPSSSGARSYYANNEAFQKSQGLQNEMKSSARTRRVKSPGVRSRGYGSGKSFRSYGG</sequence>
<evidence type="ECO:0000313" key="2">
    <source>
        <dbReference type="EMBL" id="WGH75520.1"/>
    </source>
</evidence>
<evidence type="ECO:0000313" key="3">
    <source>
        <dbReference type="Proteomes" id="UP001232001"/>
    </source>
</evidence>
<organism evidence="2 3">
    <name type="scientific">Tenacibaculum tangerinum</name>
    <dbReference type="NCBI Taxonomy" id="3038772"/>
    <lineage>
        <taxon>Bacteria</taxon>
        <taxon>Pseudomonadati</taxon>
        <taxon>Bacteroidota</taxon>
        <taxon>Flavobacteriia</taxon>
        <taxon>Flavobacteriales</taxon>
        <taxon>Flavobacteriaceae</taxon>
        <taxon>Tenacibaculum</taxon>
    </lineage>
</organism>
<feature type="region of interest" description="Disordered" evidence="1">
    <location>
        <begin position="139"/>
        <end position="175"/>
    </location>
</feature>
<dbReference type="EMBL" id="CP122539">
    <property type="protein sequence ID" value="WGH75520.1"/>
    <property type="molecule type" value="Genomic_DNA"/>
</dbReference>